<keyword evidence="1" id="KW-1133">Transmembrane helix</keyword>
<accession>A0A0H5CKD1</accession>
<organism evidence="3 4">
    <name type="scientific">Cyberlindnera jadinii (strain ATCC 18201 / CBS 1600 / BCRC 20928 / JCM 3617 / NBRC 0987 / NRRL Y-1542)</name>
    <name type="common">Torula yeast</name>
    <name type="synonym">Candida utilis</name>
    <dbReference type="NCBI Taxonomy" id="983966"/>
    <lineage>
        <taxon>Eukaryota</taxon>
        <taxon>Fungi</taxon>
        <taxon>Dikarya</taxon>
        <taxon>Ascomycota</taxon>
        <taxon>Saccharomycotina</taxon>
        <taxon>Saccharomycetes</taxon>
        <taxon>Phaffomycetales</taxon>
        <taxon>Phaffomycetaceae</taxon>
        <taxon>Cyberlindnera</taxon>
    </lineage>
</organism>
<feature type="signal peptide" evidence="2">
    <location>
        <begin position="1"/>
        <end position="23"/>
    </location>
</feature>
<keyword evidence="1" id="KW-0472">Membrane</keyword>
<feature type="transmembrane region" description="Helical" evidence="1">
    <location>
        <begin position="245"/>
        <end position="267"/>
    </location>
</feature>
<dbReference type="Proteomes" id="UP000038830">
    <property type="component" value="Unassembled WGS sequence"/>
</dbReference>
<name>A0A0H5CKD1_CYBJN</name>
<evidence type="ECO:0000256" key="1">
    <source>
        <dbReference type="SAM" id="Phobius"/>
    </source>
</evidence>
<feature type="transmembrane region" description="Helical" evidence="1">
    <location>
        <begin position="341"/>
        <end position="363"/>
    </location>
</feature>
<evidence type="ECO:0000313" key="4">
    <source>
        <dbReference type="Proteomes" id="UP000038830"/>
    </source>
</evidence>
<feature type="transmembrane region" description="Helical" evidence="1">
    <location>
        <begin position="394"/>
        <end position="415"/>
    </location>
</feature>
<gene>
    <name evidence="3" type="ORF">BN1211_5904</name>
</gene>
<reference evidence="4" key="1">
    <citation type="journal article" date="2015" name="J. Biotechnol.">
        <title>The structure of the Cyberlindnera jadinii genome and its relation to Candida utilis analyzed by the occurrence of single nucleotide polymorphisms.</title>
        <authorList>
            <person name="Rupp O."/>
            <person name="Brinkrolf K."/>
            <person name="Buerth C."/>
            <person name="Kunigo M."/>
            <person name="Schneider J."/>
            <person name="Jaenicke S."/>
            <person name="Goesmann A."/>
            <person name="Puehler A."/>
            <person name="Jaeger K.-E."/>
            <person name="Ernst J.F."/>
        </authorList>
    </citation>
    <scope>NUCLEOTIDE SEQUENCE [LARGE SCALE GENOMIC DNA]</scope>
    <source>
        <strain evidence="4">ATCC 18201 / CBS 1600 / BCRC 20928 / JCM 3617 / NBRC 0987 / NRRL Y-1542</strain>
    </source>
</reference>
<keyword evidence="2" id="KW-0732">Signal</keyword>
<sequence length="416" mass="48214">MCLWCQVHTRFLTLVLFLGATHAAVYHQCIPFTRVTQESTFWLTSGRNTSVLIYNELLTLNTNIPYRITDTPIHYYSENHDFTVCGLVQFLGHYCDDFGAYTVRSTKTGTYLNTTKVDYGWFDVLEPQYYHQIVANEFIWFDNGTKISWRIPYEGNWCISIYQDGTHLYWYETGWTQSWGLLSVYEWNLFQTLTLCCLVELFFLARFALRGEDVNAKLALSTLVYHALYSFQLKTMNESQYSSGLVVILVKWFISLVEIYCISILFVSILKLKFTKKQLKLLEVSLLVRSLLAVSTSSALLHYMCTMALVSVVILSSLLSQPAKRANSKRYYYAKRSFTTVVVVVMLAKCITMFVGIVFAYTITPMKHEQGSFWVKASIIADEVTTRYWEQVGWVLHMFNLEVILWPLVLLFLAIV</sequence>
<keyword evidence="1" id="KW-0812">Transmembrane</keyword>
<feature type="transmembrane region" description="Helical" evidence="1">
    <location>
        <begin position="301"/>
        <end position="320"/>
    </location>
</feature>
<feature type="chain" id="PRO_5005217696" evidence="2">
    <location>
        <begin position="24"/>
        <end position="416"/>
    </location>
</feature>
<evidence type="ECO:0000256" key="2">
    <source>
        <dbReference type="SAM" id="SignalP"/>
    </source>
</evidence>
<dbReference type="AlphaFoldDB" id="A0A0H5CKD1"/>
<proteinExistence type="predicted"/>
<dbReference type="EMBL" id="CDQK01000007">
    <property type="protein sequence ID" value="CEP24944.1"/>
    <property type="molecule type" value="Genomic_DNA"/>
</dbReference>
<protein>
    <submittedName>
        <fullName evidence="3">Uncharacterized protein</fullName>
    </submittedName>
</protein>
<evidence type="ECO:0000313" key="3">
    <source>
        <dbReference type="EMBL" id="CEP24944.1"/>
    </source>
</evidence>